<evidence type="ECO:0000313" key="3">
    <source>
        <dbReference type="EnsemblPlants" id="KRH12094"/>
    </source>
</evidence>
<dbReference type="InParanoid" id="A0A0R0G154"/>
<keyword evidence="4" id="KW-1185">Reference proteome</keyword>
<protein>
    <submittedName>
        <fullName evidence="2 3">Uncharacterized protein</fullName>
    </submittedName>
</protein>
<reference evidence="2" key="3">
    <citation type="submission" date="2018-07" db="EMBL/GenBank/DDBJ databases">
        <title>WGS assembly of Glycine max.</title>
        <authorList>
            <person name="Schmutz J."/>
            <person name="Cannon S."/>
            <person name="Schlueter J."/>
            <person name="Ma J."/>
            <person name="Mitros T."/>
            <person name="Nelson W."/>
            <person name="Hyten D."/>
            <person name="Song Q."/>
            <person name="Thelen J."/>
            <person name="Cheng J."/>
            <person name="Xu D."/>
            <person name="Hellsten U."/>
            <person name="May G."/>
            <person name="Yu Y."/>
            <person name="Sakurai T."/>
            <person name="Umezawa T."/>
            <person name="Bhattacharyya M."/>
            <person name="Sandhu D."/>
            <person name="Valliyodan B."/>
            <person name="Lindquist E."/>
            <person name="Peto M."/>
            <person name="Grant D."/>
            <person name="Shu S."/>
            <person name="Goodstein D."/>
            <person name="Barry K."/>
            <person name="Futrell-Griggs M."/>
            <person name="Abernathy B."/>
            <person name="Du J."/>
            <person name="Tian Z."/>
            <person name="Zhu L."/>
            <person name="Gill N."/>
            <person name="Joshi T."/>
            <person name="Libault M."/>
            <person name="Sethuraman A."/>
            <person name="Zhang X."/>
            <person name="Shinozaki K."/>
            <person name="Nguyen H."/>
            <person name="Wing R."/>
            <person name="Cregan P."/>
            <person name="Specht J."/>
            <person name="Grimwood J."/>
            <person name="Rokhsar D."/>
            <person name="Stacey G."/>
            <person name="Shoemaker R."/>
            <person name="Jackson S."/>
        </authorList>
    </citation>
    <scope>NUCLEOTIDE SEQUENCE</scope>
    <source>
        <tissue evidence="2">Callus</tissue>
    </source>
</reference>
<dbReference type="AlphaFoldDB" id="A0A0R0G154"/>
<reference evidence="3" key="2">
    <citation type="submission" date="2018-02" db="UniProtKB">
        <authorList>
            <consortium name="EnsemblPlants"/>
        </authorList>
    </citation>
    <scope>IDENTIFICATION</scope>
    <source>
        <strain evidence="3">Williams 82</strain>
    </source>
</reference>
<organism evidence="2">
    <name type="scientific">Glycine max</name>
    <name type="common">Soybean</name>
    <name type="synonym">Glycine hispida</name>
    <dbReference type="NCBI Taxonomy" id="3847"/>
    <lineage>
        <taxon>Eukaryota</taxon>
        <taxon>Viridiplantae</taxon>
        <taxon>Streptophyta</taxon>
        <taxon>Embryophyta</taxon>
        <taxon>Tracheophyta</taxon>
        <taxon>Spermatophyta</taxon>
        <taxon>Magnoliopsida</taxon>
        <taxon>eudicotyledons</taxon>
        <taxon>Gunneridae</taxon>
        <taxon>Pentapetalae</taxon>
        <taxon>rosids</taxon>
        <taxon>fabids</taxon>
        <taxon>Fabales</taxon>
        <taxon>Fabaceae</taxon>
        <taxon>Papilionoideae</taxon>
        <taxon>50 kb inversion clade</taxon>
        <taxon>NPAAA clade</taxon>
        <taxon>indigoferoid/millettioid clade</taxon>
        <taxon>Phaseoleae</taxon>
        <taxon>Glycine</taxon>
        <taxon>Glycine subgen. Soja</taxon>
    </lineage>
</organism>
<evidence type="ECO:0000313" key="2">
    <source>
        <dbReference type="EMBL" id="KRH12094.1"/>
    </source>
</evidence>
<gene>
    <name evidence="2" type="ORF">GLYMA_15G151400</name>
</gene>
<dbReference type="EMBL" id="CM000848">
    <property type="protein sequence ID" value="KRH12094.1"/>
    <property type="molecule type" value="Genomic_DNA"/>
</dbReference>
<dbReference type="Proteomes" id="UP000008827">
    <property type="component" value="Chromosome 15"/>
</dbReference>
<dbReference type="EnsemblPlants" id="KRH12094">
    <property type="protein sequence ID" value="KRH12094"/>
    <property type="gene ID" value="GLYMA_15G151400"/>
</dbReference>
<name>A0A0R0G154_SOYBN</name>
<sequence>MSISTRPMDQRSEEGGYSSSDLIEERNGGSTWTMTREGHEGDDGRRGVPHQLLEASRKRLSSSKTSRICVEGYLWRDIRKQVH</sequence>
<evidence type="ECO:0000256" key="1">
    <source>
        <dbReference type="SAM" id="MobiDB-lite"/>
    </source>
</evidence>
<dbReference type="Gramene" id="KRH12094">
    <property type="protein sequence ID" value="KRH12094"/>
    <property type="gene ID" value="GLYMA_15G151400"/>
</dbReference>
<feature type="compositionally biased region" description="Basic and acidic residues" evidence="1">
    <location>
        <begin position="36"/>
        <end position="46"/>
    </location>
</feature>
<evidence type="ECO:0000313" key="4">
    <source>
        <dbReference type="Proteomes" id="UP000008827"/>
    </source>
</evidence>
<reference evidence="2 3" key="1">
    <citation type="journal article" date="2010" name="Nature">
        <title>Genome sequence of the palaeopolyploid soybean.</title>
        <authorList>
            <person name="Schmutz J."/>
            <person name="Cannon S.B."/>
            <person name="Schlueter J."/>
            <person name="Ma J."/>
            <person name="Mitros T."/>
            <person name="Nelson W."/>
            <person name="Hyten D.L."/>
            <person name="Song Q."/>
            <person name="Thelen J.J."/>
            <person name="Cheng J."/>
            <person name="Xu D."/>
            <person name="Hellsten U."/>
            <person name="May G.D."/>
            <person name="Yu Y."/>
            <person name="Sakurai T."/>
            <person name="Umezawa T."/>
            <person name="Bhattacharyya M.K."/>
            <person name="Sandhu D."/>
            <person name="Valliyodan B."/>
            <person name="Lindquist E."/>
            <person name="Peto M."/>
            <person name="Grant D."/>
            <person name="Shu S."/>
            <person name="Goodstein D."/>
            <person name="Barry K."/>
            <person name="Futrell-Griggs M."/>
            <person name="Abernathy B."/>
            <person name="Du J."/>
            <person name="Tian Z."/>
            <person name="Zhu L."/>
            <person name="Gill N."/>
            <person name="Joshi T."/>
            <person name="Libault M."/>
            <person name="Sethuraman A."/>
            <person name="Zhang X.-C."/>
            <person name="Shinozaki K."/>
            <person name="Nguyen H.T."/>
            <person name="Wing R.A."/>
            <person name="Cregan P."/>
            <person name="Specht J."/>
            <person name="Grimwood J."/>
            <person name="Rokhsar D."/>
            <person name="Stacey G."/>
            <person name="Shoemaker R.C."/>
            <person name="Jackson S.A."/>
        </authorList>
    </citation>
    <scope>NUCLEOTIDE SEQUENCE [LARGE SCALE GENOMIC DNA]</scope>
    <source>
        <strain evidence="3">cv. Williams 82</strain>
        <tissue evidence="2">Callus</tissue>
    </source>
</reference>
<accession>A0A0R0G154</accession>
<proteinExistence type="predicted"/>
<feature type="region of interest" description="Disordered" evidence="1">
    <location>
        <begin position="1"/>
        <end position="49"/>
    </location>
</feature>